<dbReference type="SMART" id="SM00262">
    <property type="entry name" value="GEL"/>
    <property type="match status" value="6"/>
</dbReference>
<name>A0A8T0U602_PANVG</name>
<feature type="compositionally biased region" description="Low complexity" evidence="2">
    <location>
        <begin position="823"/>
        <end position="849"/>
    </location>
</feature>
<feature type="compositionally biased region" description="Polar residues" evidence="2">
    <location>
        <begin position="789"/>
        <end position="802"/>
    </location>
</feature>
<dbReference type="CDD" id="cd11290">
    <property type="entry name" value="gelsolin_S1_like"/>
    <property type="match status" value="1"/>
</dbReference>
<comment type="caution">
    <text evidence="4">The sequence shown here is derived from an EMBL/GenBank/DDBJ whole genome shotgun (WGS) entry which is preliminary data.</text>
</comment>
<organism evidence="4 5">
    <name type="scientific">Panicum virgatum</name>
    <name type="common">Blackwell switchgrass</name>
    <dbReference type="NCBI Taxonomy" id="38727"/>
    <lineage>
        <taxon>Eukaryota</taxon>
        <taxon>Viridiplantae</taxon>
        <taxon>Streptophyta</taxon>
        <taxon>Embryophyta</taxon>
        <taxon>Tracheophyta</taxon>
        <taxon>Spermatophyta</taxon>
        <taxon>Magnoliopsida</taxon>
        <taxon>Liliopsida</taxon>
        <taxon>Poales</taxon>
        <taxon>Poaceae</taxon>
        <taxon>PACMAD clade</taxon>
        <taxon>Panicoideae</taxon>
        <taxon>Panicodae</taxon>
        <taxon>Paniceae</taxon>
        <taxon>Panicinae</taxon>
        <taxon>Panicum</taxon>
        <taxon>Panicum sect. Hiantes</taxon>
    </lineage>
</organism>
<accession>A0A8T0U602</accession>
<dbReference type="InterPro" id="IPR029006">
    <property type="entry name" value="ADF-H/Gelsolin-like_dom_sf"/>
</dbReference>
<dbReference type="SUPFAM" id="SSF55753">
    <property type="entry name" value="Actin depolymerizing proteins"/>
    <property type="match status" value="6"/>
</dbReference>
<feature type="domain" description="Gelsolin-like" evidence="3">
    <location>
        <begin position="147"/>
        <end position="206"/>
    </location>
</feature>
<dbReference type="EMBL" id="CM029042">
    <property type="protein sequence ID" value="KAG2616466.1"/>
    <property type="molecule type" value="Genomic_DNA"/>
</dbReference>
<dbReference type="GO" id="GO:0051015">
    <property type="term" value="F:actin filament binding"/>
    <property type="evidence" value="ECO:0007669"/>
    <property type="project" value="InterPro"/>
</dbReference>
<evidence type="ECO:0000313" key="5">
    <source>
        <dbReference type="Proteomes" id="UP000823388"/>
    </source>
</evidence>
<evidence type="ECO:0000256" key="1">
    <source>
        <dbReference type="ARBA" id="ARBA00022737"/>
    </source>
</evidence>
<reference evidence="4" key="1">
    <citation type="submission" date="2020-05" db="EMBL/GenBank/DDBJ databases">
        <title>WGS assembly of Panicum virgatum.</title>
        <authorList>
            <person name="Lovell J.T."/>
            <person name="Jenkins J."/>
            <person name="Shu S."/>
            <person name="Juenger T.E."/>
            <person name="Schmutz J."/>
        </authorList>
    </citation>
    <scope>NUCLEOTIDE SEQUENCE</scope>
    <source>
        <strain evidence="4">AP13</strain>
    </source>
</reference>
<evidence type="ECO:0000313" key="4">
    <source>
        <dbReference type="EMBL" id="KAG2616466.1"/>
    </source>
</evidence>
<dbReference type="InterPro" id="IPR007123">
    <property type="entry name" value="Gelsolin-like_dom"/>
</dbReference>
<dbReference type="PANTHER" id="PTHR11977">
    <property type="entry name" value="VILLIN"/>
    <property type="match status" value="1"/>
</dbReference>
<dbReference type="CDD" id="cd11293">
    <property type="entry name" value="gelsolin_S4_like"/>
    <property type="match status" value="1"/>
</dbReference>
<dbReference type="InterPro" id="IPR007122">
    <property type="entry name" value="Villin/Gelsolin"/>
</dbReference>
<dbReference type="AlphaFoldDB" id="A0A8T0U602"/>
<dbReference type="PRINTS" id="PR00597">
    <property type="entry name" value="GELSOLIN"/>
</dbReference>
<keyword evidence="5" id="KW-1185">Reference proteome</keyword>
<dbReference type="Pfam" id="PF00626">
    <property type="entry name" value="Gelsolin"/>
    <property type="match status" value="3"/>
</dbReference>
<feature type="compositionally biased region" description="Low complexity" evidence="2">
    <location>
        <begin position="805"/>
        <end position="816"/>
    </location>
</feature>
<keyword evidence="1" id="KW-0677">Repeat</keyword>
<dbReference type="Gene3D" id="3.40.20.10">
    <property type="entry name" value="Severin"/>
    <property type="match status" value="6"/>
</dbReference>
<dbReference type="Proteomes" id="UP000823388">
    <property type="component" value="Chromosome 3N"/>
</dbReference>
<dbReference type="CDD" id="cd11288">
    <property type="entry name" value="gelsolin_S5_like"/>
    <property type="match status" value="1"/>
</dbReference>
<evidence type="ECO:0000256" key="2">
    <source>
        <dbReference type="SAM" id="MobiDB-lite"/>
    </source>
</evidence>
<proteinExistence type="predicted"/>
<sequence length="876" mass="98086">MKGVDDAFLGVGDKPGLDIWCIVGSSLAPLAKSQHGKFYARNCYIILNTAELKTGVRRHDVHYWVGEEAKEEDCLMASDKAVELDAALGSNTVQHRETQGEESDKFLSYFRPCIIPVHSHSPSHMEGSRNKSSQTTMFSCEGEHVARVTEVVFSRSSLDHKGVFIVDTASKIFVFSGCNSSVQTRAKALDVVRHLKENRHSGRCEIAAIGGAICSCFLHKSGWKGDNSCSFYLSMIAEDGKLVGDSDAGEFWNLFGGYAPIPRDLLEAVSMNMPLEKLFWINKRTLVPMEAHLLDREILNSDRSYILDCSTEIFLWMGMTTLVSERKTSVTALEDYVHSQGRSSAVRTVIMTEGHETDDFKLHFQHWPKIVEMKLYDAGREKVAGLMPNHYAAIFKHHGYDVTEIPEHEPQQLISCNGSLKVWLVDCGCTTLLSTEEQEKLYTGDCYIVQYSYVEDGKDYHLFFAWYGKNSIKEDSVATASLMSSLANSVKGHPVVAQVFDGREPELFFSIFKSLIIFKGGRSAAYKNHVVQKSDRNGCHQKDEVALFHVQALRHDCVQAIQVDLVATSLNSSHCYILQDHSSFFIWLGSLSSPSDHNMLDRMMNKLCPFKQSLLVREGSEPDDFWKVLGGRSEYSKEKRVKGWPADRHLYACRFEQGLLKVKEVFSFCQDDLATEETLVLDCNNEIYVWVGLHSDVTSKEQALNIGKMFLQDGILHDRRSIETTVYIITEGDEPAFFTDFFKWDSSKQSSMVGNSFERKLALLKGLSPKLETPDRSMRRPSLRRPGVSSETSTPEHQQQRPTAARRAFGSASAGRFARERSPAAAPTASPSTPSPRSRSSSSTSTPTAVARQLFPASLHASEAVHALSNSTSRRR</sequence>
<protein>
    <recommendedName>
        <fullName evidence="3">Gelsolin-like domain-containing protein</fullName>
    </recommendedName>
</protein>
<feature type="domain" description="Gelsolin-like" evidence="3">
    <location>
        <begin position="288"/>
        <end position="360"/>
    </location>
</feature>
<dbReference type="PANTHER" id="PTHR11977:SF25">
    <property type="entry name" value="VILLIN-1"/>
    <property type="match status" value="1"/>
</dbReference>
<evidence type="ECO:0000259" key="3">
    <source>
        <dbReference type="Pfam" id="PF00626"/>
    </source>
</evidence>
<gene>
    <name evidence="4" type="ORF">PVAP13_3NG208857</name>
</gene>
<feature type="region of interest" description="Disordered" evidence="2">
    <location>
        <begin position="768"/>
        <end position="876"/>
    </location>
</feature>
<feature type="domain" description="Gelsolin-like" evidence="3">
    <location>
        <begin position="28"/>
        <end position="107"/>
    </location>
</feature>
<dbReference type="FunFam" id="3.40.20.10:FF:000001">
    <property type="entry name" value="Gelsolin"/>
    <property type="match status" value="1"/>
</dbReference>